<accession>A0ABW6PFA5</accession>
<dbReference type="PANTHER" id="PTHR42760:SF133">
    <property type="entry name" value="3-OXOACYL-[ACYL-CARRIER-PROTEIN] REDUCTASE"/>
    <property type="match status" value="1"/>
</dbReference>
<dbReference type="Proteomes" id="UP001601442">
    <property type="component" value="Unassembled WGS sequence"/>
</dbReference>
<gene>
    <name evidence="3" type="ORF">ACFYU5_36005</name>
</gene>
<sequence length="225" mass="23541">MAERLRHSGARVVALDLTADNETGVRSFNVTDSAQWHAIATDLAADGSLHGLVNCAGITRRSRLQHVTDTDMLDVYRVNLLAPLLGIQALTTVMVPGSSIVNIGSMAGLTAHYPVAYTTSKWALRGLTRTAAMELGERGIRVNIIHPGFIDTPMSRSAPKAFLDASLGLTSLGRMGVPEDVAATVEFLLSDSAGFITGVELTVDGGASSHGGAKSISGALRETGD</sequence>
<dbReference type="PANTHER" id="PTHR42760">
    <property type="entry name" value="SHORT-CHAIN DEHYDROGENASES/REDUCTASES FAMILY MEMBER"/>
    <property type="match status" value="1"/>
</dbReference>
<dbReference type="Pfam" id="PF13561">
    <property type="entry name" value="adh_short_C2"/>
    <property type="match status" value="1"/>
</dbReference>
<keyword evidence="2 3" id="KW-0560">Oxidoreductase</keyword>
<dbReference type="RefSeq" id="WP_387401845.1">
    <property type="nucleotide sequence ID" value="NZ_JBIAMT010000011.1"/>
</dbReference>
<evidence type="ECO:0000313" key="3">
    <source>
        <dbReference type="EMBL" id="MFF0501838.1"/>
    </source>
</evidence>
<dbReference type="EC" id="1.1.1.-" evidence="3"/>
<comment type="similarity">
    <text evidence="1">Belongs to the short-chain dehydrogenases/reductases (SDR) family.</text>
</comment>
<dbReference type="CDD" id="cd05233">
    <property type="entry name" value="SDR_c"/>
    <property type="match status" value="1"/>
</dbReference>
<dbReference type="InterPro" id="IPR036291">
    <property type="entry name" value="NAD(P)-bd_dom_sf"/>
</dbReference>
<reference evidence="3 4" key="1">
    <citation type="submission" date="2024-10" db="EMBL/GenBank/DDBJ databases">
        <title>The Natural Products Discovery Center: Release of the First 8490 Sequenced Strains for Exploring Actinobacteria Biosynthetic Diversity.</title>
        <authorList>
            <person name="Kalkreuter E."/>
            <person name="Kautsar S.A."/>
            <person name="Yang D."/>
            <person name="Bader C.D."/>
            <person name="Teijaro C.N."/>
            <person name="Fluegel L."/>
            <person name="Davis C.M."/>
            <person name="Simpson J.R."/>
            <person name="Lauterbach L."/>
            <person name="Steele A.D."/>
            <person name="Gui C."/>
            <person name="Meng S."/>
            <person name="Li G."/>
            <person name="Viehrig K."/>
            <person name="Ye F."/>
            <person name="Su P."/>
            <person name="Kiefer A.F."/>
            <person name="Nichols A."/>
            <person name="Cepeda A.J."/>
            <person name="Yan W."/>
            <person name="Fan B."/>
            <person name="Jiang Y."/>
            <person name="Adhikari A."/>
            <person name="Zheng C.-J."/>
            <person name="Schuster L."/>
            <person name="Cowan T.M."/>
            <person name="Smanski M.J."/>
            <person name="Chevrette M.G."/>
            <person name="De Carvalho L.P.S."/>
            <person name="Shen B."/>
        </authorList>
    </citation>
    <scope>NUCLEOTIDE SEQUENCE [LARGE SCALE GENOMIC DNA]</scope>
    <source>
        <strain evidence="3 4">NPDC004119</strain>
    </source>
</reference>
<evidence type="ECO:0000256" key="1">
    <source>
        <dbReference type="ARBA" id="ARBA00006484"/>
    </source>
</evidence>
<organism evidence="3 4">
    <name type="scientific">Nocardia aobensis</name>
    <dbReference type="NCBI Taxonomy" id="257277"/>
    <lineage>
        <taxon>Bacteria</taxon>
        <taxon>Bacillati</taxon>
        <taxon>Actinomycetota</taxon>
        <taxon>Actinomycetes</taxon>
        <taxon>Mycobacteriales</taxon>
        <taxon>Nocardiaceae</taxon>
        <taxon>Nocardia</taxon>
    </lineage>
</organism>
<protein>
    <submittedName>
        <fullName evidence="3">SDR family NAD(P)-dependent oxidoreductase</fullName>
        <ecNumber evidence="3">1.1.1.-</ecNumber>
    </submittedName>
</protein>
<dbReference type="Gene3D" id="3.40.50.720">
    <property type="entry name" value="NAD(P)-binding Rossmann-like Domain"/>
    <property type="match status" value="1"/>
</dbReference>
<proteinExistence type="inferred from homology"/>
<dbReference type="EMBL" id="JBIAMT010000011">
    <property type="protein sequence ID" value="MFF0501838.1"/>
    <property type="molecule type" value="Genomic_DNA"/>
</dbReference>
<name>A0ABW6PFA5_9NOCA</name>
<dbReference type="PRINTS" id="PR00080">
    <property type="entry name" value="SDRFAMILY"/>
</dbReference>
<keyword evidence="4" id="KW-1185">Reference proteome</keyword>
<evidence type="ECO:0000313" key="4">
    <source>
        <dbReference type="Proteomes" id="UP001601442"/>
    </source>
</evidence>
<dbReference type="SUPFAM" id="SSF51735">
    <property type="entry name" value="NAD(P)-binding Rossmann-fold domains"/>
    <property type="match status" value="1"/>
</dbReference>
<dbReference type="InterPro" id="IPR002347">
    <property type="entry name" value="SDR_fam"/>
</dbReference>
<dbReference type="GO" id="GO:0016491">
    <property type="term" value="F:oxidoreductase activity"/>
    <property type="evidence" value="ECO:0007669"/>
    <property type="project" value="UniProtKB-KW"/>
</dbReference>
<evidence type="ECO:0000256" key="2">
    <source>
        <dbReference type="ARBA" id="ARBA00023002"/>
    </source>
</evidence>
<comment type="caution">
    <text evidence="3">The sequence shown here is derived from an EMBL/GenBank/DDBJ whole genome shotgun (WGS) entry which is preliminary data.</text>
</comment>
<dbReference type="PRINTS" id="PR00081">
    <property type="entry name" value="GDHRDH"/>
</dbReference>